<name>A0A5C1QI73_9SPIO</name>
<reference evidence="1 2" key="1">
    <citation type="submission" date="2019-02" db="EMBL/GenBank/DDBJ databases">
        <authorList>
            <person name="Fomenkov A."/>
            <person name="Dubinina G."/>
            <person name="Grabovich M."/>
            <person name="Vincze T."/>
            <person name="Roberts R.J."/>
        </authorList>
    </citation>
    <scope>NUCLEOTIDE SEQUENCE [LARGE SCALE GENOMIC DNA]</scope>
    <source>
        <strain evidence="1 2">P</strain>
    </source>
</reference>
<organism evidence="1 2">
    <name type="scientific">Thiospirochaeta perfilievii</name>
    <dbReference type="NCBI Taxonomy" id="252967"/>
    <lineage>
        <taxon>Bacteria</taxon>
        <taxon>Pseudomonadati</taxon>
        <taxon>Spirochaetota</taxon>
        <taxon>Spirochaetia</taxon>
        <taxon>Spirochaetales</taxon>
        <taxon>Spirochaetaceae</taxon>
        <taxon>Thiospirochaeta</taxon>
    </lineage>
</organism>
<protein>
    <recommendedName>
        <fullName evidence="3">WD40 repeat domain-containing protein</fullName>
    </recommendedName>
</protein>
<evidence type="ECO:0008006" key="3">
    <source>
        <dbReference type="Google" id="ProtNLM"/>
    </source>
</evidence>
<reference evidence="1 2" key="2">
    <citation type="submission" date="2019-09" db="EMBL/GenBank/DDBJ databases">
        <title>Complete Genome Sequence and Methylome Analysis of free living Spirochaetas.</title>
        <authorList>
            <person name="Leshcheva N."/>
            <person name="Mikheeva N."/>
        </authorList>
    </citation>
    <scope>NUCLEOTIDE SEQUENCE [LARGE SCALE GENOMIC DNA]</scope>
    <source>
        <strain evidence="1 2">P</strain>
    </source>
</reference>
<keyword evidence="2" id="KW-1185">Reference proteome</keyword>
<proteinExistence type="predicted"/>
<dbReference type="Gene3D" id="2.130.10.10">
    <property type="entry name" value="YVTN repeat-like/Quinoprotein amine dehydrogenase"/>
    <property type="match status" value="1"/>
</dbReference>
<dbReference type="SUPFAM" id="SSF69322">
    <property type="entry name" value="Tricorn protease domain 2"/>
    <property type="match status" value="1"/>
</dbReference>
<accession>A0A5C1QI73</accession>
<dbReference type="KEGG" id="sper:EW093_16585"/>
<dbReference type="OrthoDB" id="6218219at2"/>
<sequence>MVRQVFKIPILLFLISCTTVENSKPTIVKTVSFPNSEKFKELLETDIEDTFNGINEKKKVLTSGSISTLKLIDSDLWIGKLGGELLRYNIYTGDLKVFLEDEYTIKDFSIKKIIDNNNKILVLQSDRVLEINKKNDKIYTHIFRNEISRATDIVFHNGILYISTLGYGLWSFDTNNNIFRKINLNDEYISTLFINDNNLYIGSMRQGLYIYNIEKDIFLSRTKLPIQLFNKNILDIKMLNNVFWIGSAKRGLIKWNIEDNSVEVIYPDLSVSSIALSNNIKVVSFIGDGLYVEIENRNYFESIDTFLETNNITSIELYEKNIILGNIKKGVTVQEYNY</sequence>
<dbReference type="RefSeq" id="WP_149569469.1">
    <property type="nucleotide sequence ID" value="NZ_CP035807.1"/>
</dbReference>
<dbReference type="AlphaFoldDB" id="A0A5C1QI73"/>
<evidence type="ECO:0000313" key="1">
    <source>
        <dbReference type="EMBL" id="QEN06236.1"/>
    </source>
</evidence>
<dbReference type="InterPro" id="IPR015943">
    <property type="entry name" value="WD40/YVTN_repeat-like_dom_sf"/>
</dbReference>
<dbReference type="Proteomes" id="UP000323824">
    <property type="component" value="Chromosome"/>
</dbReference>
<gene>
    <name evidence="1" type="ORF">EW093_16585</name>
</gene>
<evidence type="ECO:0000313" key="2">
    <source>
        <dbReference type="Proteomes" id="UP000323824"/>
    </source>
</evidence>
<dbReference type="EMBL" id="CP035807">
    <property type="protein sequence ID" value="QEN06236.1"/>
    <property type="molecule type" value="Genomic_DNA"/>
</dbReference>